<sequence>MDHREFPWYPVWVIAIKDWMFPNSSTATVACNIAPQYVLRHTDIDNSLSSPNSGSVVKVTRKSVIPDFALLLQHVRTASNGTPILGSQKVVLIVENKPTQARSRYLRLPCPFMGINGQIGQQALFAFTAHPNLHMIGVVVAFGARWRYVEAVRPGSALLKKWIKYGDPSYAQSKKKLAWTVPEELQKLSPMKDHSFELLDHMGLTAQAFEFIAQRIKSRERTMWNL</sequence>
<dbReference type="AlphaFoldDB" id="A0A1B7MSE0"/>
<reference evidence="1 2" key="1">
    <citation type="submission" date="2016-06" db="EMBL/GenBank/DDBJ databases">
        <title>Comparative genomics of the ectomycorrhizal sister species Rhizopogon vinicolor and Rhizopogon vesiculosus (Basidiomycota: Boletales) reveals a divergence of the mating type B locus.</title>
        <authorList>
            <consortium name="DOE Joint Genome Institute"/>
            <person name="Mujic A.B."/>
            <person name="Kuo A."/>
            <person name="Tritt A."/>
            <person name="Lipzen A."/>
            <person name="Chen C."/>
            <person name="Johnson J."/>
            <person name="Sharma A."/>
            <person name="Barry K."/>
            <person name="Grigoriev I.V."/>
            <person name="Spatafora J.W."/>
        </authorList>
    </citation>
    <scope>NUCLEOTIDE SEQUENCE [LARGE SCALE GENOMIC DNA]</scope>
    <source>
        <strain evidence="1 2">AM-OR11-026</strain>
    </source>
</reference>
<accession>A0A1B7MSE0</accession>
<proteinExistence type="predicted"/>
<protein>
    <submittedName>
        <fullName evidence="1">Uncharacterized protein</fullName>
    </submittedName>
</protein>
<dbReference type="EMBL" id="KV448493">
    <property type="protein sequence ID" value="OAX35516.1"/>
    <property type="molecule type" value="Genomic_DNA"/>
</dbReference>
<dbReference type="InParanoid" id="A0A1B7MSE0"/>
<organism evidence="1 2">
    <name type="scientific">Rhizopogon vinicolor AM-OR11-026</name>
    <dbReference type="NCBI Taxonomy" id="1314800"/>
    <lineage>
        <taxon>Eukaryota</taxon>
        <taxon>Fungi</taxon>
        <taxon>Dikarya</taxon>
        <taxon>Basidiomycota</taxon>
        <taxon>Agaricomycotina</taxon>
        <taxon>Agaricomycetes</taxon>
        <taxon>Agaricomycetidae</taxon>
        <taxon>Boletales</taxon>
        <taxon>Suillineae</taxon>
        <taxon>Rhizopogonaceae</taxon>
        <taxon>Rhizopogon</taxon>
    </lineage>
</organism>
<dbReference type="OrthoDB" id="2677262at2759"/>
<evidence type="ECO:0000313" key="2">
    <source>
        <dbReference type="Proteomes" id="UP000092154"/>
    </source>
</evidence>
<name>A0A1B7MSE0_9AGAM</name>
<dbReference type="Proteomes" id="UP000092154">
    <property type="component" value="Unassembled WGS sequence"/>
</dbReference>
<evidence type="ECO:0000313" key="1">
    <source>
        <dbReference type="EMBL" id="OAX35516.1"/>
    </source>
</evidence>
<keyword evidence="2" id="KW-1185">Reference proteome</keyword>
<gene>
    <name evidence="1" type="ORF">K503DRAFT_773404</name>
</gene>
<dbReference type="PROSITE" id="PS51257">
    <property type="entry name" value="PROKAR_LIPOPROTEIN"/>
    <property type="match status" value="1"/>
</dbReference>